<dbReference type="Proteomes" id="UP001161389">
    <property type="component" value="Unassembled WGS sequence"/>
</dbReference>
<dbReference type="AlphaFoldDB" id="A0AA37W750"/>
<dbReference type="InterPro" id="IPR001387">
    <property type="entry name" value="Cro/C1-type_HTH"/>
</dbReference>
<feature type="transmembrane region" description="Helical" evidence="2">
    <location>
        <begin position="112"/>
        <end position="130"/>
    </location>
</feature>
<dbReference type="PANTHER" id="PTHR34475">
    <property type="match status" value="1"/>
</dbReference>
<reference evidence="4" key="2">
    <citation type="submission" date="2023-01" db="EMBL/GenBank/DDBJ databases">
        <title>Draft genome sequence of Litoribrevibacter albus strain NBRC 110071.</title>
        <authorList>
            <person name="Sun Q."/>
            <person name="Mori K."/>
        </authorList>
    </citation>
    <scope>NUCLEOTIDE SEQUENCE</scope>
    <source>
        <strain evidence="4">NBRC 110071</strain>
    </source>
</reference>
<keyword evidence="2" id="KW-0812">Transmembrane</keyword>
<evidence type="ECO:0000259" key="3">
    <source>
        <dbReference type="Pfam" id="PF13464"/>
    </source>
</evidence>
<dbReference type="EMBL" id="BSNM01000015">
    <property type="protein sequence ID" value="GLQ32050.1"/>
    <property type="molecule type" value="Genomic_DNA"/>
</dbReference>
<dbReference type="Gene3D" id="1.10.260.40">
    <property type="entry name" value="lambda repressor-like DNA-binding domains"/>
    <property type="match status" value="1"/>
</dbReference>
<evidence type="ECO:0000313" key="5">
    <source>
        <dbReference type="Proteomes" id="UP001161389"/>
    </source>
</evidence>
<dbReference type="PANTHER" id="PTHR34475:SF1">
    <property type="entry name" value="CYTOSKELETON PROTEIN RODZ"/>
    <property type="match status" value="1"/>
</dbReference>
<dbReference type="GO" id="GO:0003677">
    <property type="term" value="F:DNA binding"/>
    <property type="evidence" value="ECO:0007669"/>
    <property type="project" value="InterPro"/>
</dbReference>
<gene>
    <name evidence="4" type="primary">rodZ</name>
    <name evidence="4" type="ORF">GCM10007876_25290</name>
</gene>
<dbReference type="CDD" id="cd00093">
    <property type="entry name" value="HTH_XRE"/>
    <property type="match status" value="1"/>
</dbReference>
<protein>
    <submittedName>
        <fullName evidence="4">Cytoskeleton protein RodZ</fullName>
    </submittedName>
</protein>
<accession>A0AA37W750</accession>
<evidence type="ECO:0000256" key="2">
    <source>
        <dbReference type="SAM" id="Phobius"/>
    </source>
</evidence>
<dbReference type="InterPro" id="IPR050400">
    <property type="entry name" value="Bact_Cytoskel_RodZ"/>
</dbReference>
<dbReference type="InterPro" id="IPR025194">
    <property type="entry name" value="RodZ-like_C"/>
</dbReference>
<organism evidence="4 5">
    <name type="scientific">Litoribrevibacter albus</name>
    <dbReference type="NCBI Taxonomy" id="1473156"/>
    <lineage>
        <taxon>Bacteria</taxon>
        <taxon>Pseudomonadati</taxon>
        <taxon>Pseudomonadota</taxon>
        <taxon>Gammaproteobacteria</taxon>
        <taxon>Oceanospirillales</taxon>
        <taxon>Oceanospirillaceae</taxon>
        <taxon>Litoribrevibacter</taxon>
    </lineage>
</organism>
<evidence type="ECO:0000313" key="4">
    <source>
        <dbReference type="EMBL" id="GLQ32050.1"/>
    </source>
</evidence>
<dbReference type="Pfam" id="PF13464">
    <property type="entry name" value="RodZ_C"/>
    <property type="match status" value="1"/>
</dbReference>
<dbReference type="RefSeq" id="WP_284381891.1">
    <property type="nucleotide sequence ID" value="NZ_BSNM01000015.1"/>
</dbReference>
<keyword evidence="2" id="KW-1133">Transmembrane helix</keyword>
<reference evidence="4" key="1">
    <citation type="journal article" date="2014" name="Int. J. Syst. Evol. Microbiol.">
        <title>Complete genome sequence of Corynebacterium casei LMG S-19264T (=DSM 44701T), isolated from a smear-ripened cheese.</title>
        <authorList>
            <consortium name="US DOE Joint Genome Institute (JGI-PGF)"/>
            <person name="Walter F."/>
            <person name="Albersmeier A."/>
            <person name="Kalinowski J."/>
            <person name="Ruckert C."/>
        </authorList>
    </citation>
    <scope>NUCLEOTIDE SEQUENCE</scope>
    <source>
        <strain evidence="4">NBRC 110071</strain>
    </source>
</reference>
<proteinExistence type="predicted"/>
<dbReference type="Pfam" id="PF13413">
    <property type="entry name" value="HTH_25"/>
    <property type="match status" value="1"/>
</dbReference>
<feature type="region of interest" description="Disordered" evidence="1">
    <location>
        <begin position="134"/>
        <end position="206"/>
    </location>
</feature>
<feature type="domain" description="Cytoskeleton protein RodZ-like C-terminal" evidence="3">
    <location>
        <begin position="232"/>
        <end position="301"/>
    </location>
</feature>
<keyword evidence="2" id="KW-0472">Membrane</keyword>
<feature type="compositionally biased region" description="Acidic residues" evidence="1">
    <location>
        <begin position="175"/>
        <end position="202"/>
    </location>
</feature>
<comment type="caution">
    <text evidence="4">The sequence shown here is derived from an EMBL/GenBank/DDBJ whole genome shotgun (WGS) entry which is preliminary data.</text>
</comment>
<name>A0AA37W750_9GAMM</name>
<dbReference type="InterPro" id="IPR010982">
    <property type="entry name" value="Lambda_DNA-bd_dom_sf"/>
</dbReference>
<keyword evidence="5" id="KW-1185">Reference proteome</keyword>
<sequence length="305" mass="32645">MTDQSTHEVGHKSTLPVGKILASARTEQGMTTDMVAARLCLTENYIKALEAGNFEVLPGDTFIRGYLRNYADIVGLNGEELVRLYIDQQDIARQHAEAQNSEKNTSHGNSKLVLIAIVIIALVAVVVVSLEDGEEPAPQVPSSIESSDEALSESGVESTATADEIVAEESSATEQDLEVNEAVEETSQEIEAIESVNDEPATETEVSVSAADDEVSVESESLPALATEALSFTFNGDCWYQVVDATGAKLAERSKSAGETSVVEGVPPFTVTLGDTTVVDVMYEGEKVDLTAYYARKSARFQVGE</sequence>
<evidence type="ECO:0000256" key="1">
    <source>
        <dbReference type="SAM" id="MobiDB-lite"/>
    </source>
</evidence>